<dbReference type="RefSeq" id="WP_091758449.1">
    <property type="nucleotide sequence ID" value="NZ_FOHB01000004.1"/>
</dbReference>
<reference evidence="2" key="1">
    <citation type="submission" date="2016-10" db="EMBL/GenBank/DDBJ databases">
        <authorList>
            <person name="Varghese N."/>
            <person name="Submissions S."/>
        </authorList>
    </citation>
    <scope>NUCLEOTIDE SEQUENCE [LARGE SCALE GENOMIC DNA]</scope>
    <source>
        <strain evidence="2">CGMCC 1.6963</strain>
    </source>
</reference>
<protein>
    <submittedName>
        <fullName evidence="1">Molybdopterin converting factor, small subunit</fullName>
    </submittedName>
</protein>
<dbReference type="InterPro" id="IPR016155">
    <property type="entry name" value="Mopterin_synth/thiamin_S_b"/>
</dbReference>
<organism evidence="1 2">
    <name type="scientific">Pedococcus cremeus</name>
    <dbReference type="NCBI Taxonomy" id="587636"/>
    <lineage>
        <taxon>Bacteria</taxon>
        <taxon>Bacillati</taxon>
        <taxon>Actinomycetota</taxon>
        <taxon>Actinomycetes</taxon>
        <taxon>Micrococcales</taxon>
        <taxon>Intrasporangiaceae</taxon>
        <taxon>Pedococcus</taxon>
    </lineage>
</organism>
<evidence type="ECO:0000313" key="1">
    <source>
        <dbReference type="EMBL" id="SES22486.1"/>
    </source>
</evidence>
<name>A0A1H9VL76_9MICO</name>
<dbReference type="Pfam" id="PF02597">
    <property type="entry name" value="ThiS"/>
    <property type="match status" value="1"/>
</dbReference>
<accession>A0A1H9VL76</accession>
<gene>
    <name evidence="1" type="ORF">SAMN05216199_2418</name>
</gene>
<sequence length="86" mass="8462">MPPHAPDATVTVRYWAGARAAAGVDSDTVSGCATVGDAVAAVTRLRPALEPVTAVSSLLLEGVPADRDAALPAGAVVEVLPPFAGG</sequence>
<dbReference type="InterPro" id="IPR003749">
    <property type="entry name" value="ThiS/MoaD-like"/>
</dbReference>
<dbReference type="STRING" id="587636.SAMN05216199_2418"/>
<evidence type="ECO:0000313" key="2">
    <source>
        <dbReference type="Proteomes" id="UP000199019"/>
    </source>
</evidence>
<keyword evidence="2" id="KW-1185">Reference proteome</keyword>
<dbReference type="EMBL" id="FOHB01000004">
    <property type="protein sequence ID" value="SES22486.1"/>
    <property type="molecule type" value="Genomic_DNA"/>
</dbReference>
<proteinExistence type="predicted"/>
<dbReference type="AlphaFoldDB" id="A0A1H9VL76"/>
<dbReference type="SUPFAM" id="SSF54285">
    <property type="entry name" value="MoaD/ThiS"/>
    <property type="match status" value="1"/>
</dbReference>
<dbReference type="OrthoDB" id="4331766at2"/>
<dbReference type="InterPro" id="IPR012675">
    <property type="entry name" value="Beta-grasp_dom_sf"/>
</dbReference>
<dbReference type="Gene3D" id="3.10.20.30">
    <property type="match status" value="1"/>
</dbReference>
<dbReference type="Proteomes" id="UP000199019">
    <property type="component" value="Unassembled WGS sequence"/>
</dbReference>